<proteinExistence type="predicted"/>
<evidence type="ECO:0000313" key="3">
    <source>
        <dbReference type="Proteomes" id="UP000004703"/>
    </source>
</evidence>
<gene>
    <name evidence="2" type="ORF">SADFL11_353</name>
</gene>
<protein>
    <submittedName>
        <fullName evidence="2">Bacteriophage capsid protein</fullName>
    </submittedName>
</protein>
<accession>A0A5E8GT99</accession>
<comment type="caution">
    <text evidence="2">The sequence shown here is derived from an EMBL/GenBank/DDBJ whole genome shotgun (WGS) entry which is preliminary data.</text>
</comment>
<evidence type="ECO:0000313" key="2">
    <source>
        <dbReference type="EMBL" id="EEE43067.2"/>
    </source>
</evidence>
<dbReference type="RefSeq" id="WP_134852914.1">
    <property type="nucleotide sequence ID" value="NZ_CM011002.1"/>
</dbReference>
<dbReference type="Pfam" id="PF05136">
    <property type="entry name" value="Phage_portal_2"/>
    <property type="match status" value="1"/>
</dbReference>
<reference evidence="2 3" key="2">
    <citation type="submission" date="2013-04" db="EMBL/GenBank/DDBJ databases">
        <authorList>
            <person name="Fiebig A."/>
            <person name="Pradella S."/>
            <person name="Wagner-Doebler I."/>
        </authorList>
    </citation>
    <scope>NUCLEOTIDE SEQUENCE [LARGE SCALE GENOMIC DNA]</scope>
    <source>
        <strain evidence="3">DSM 17067 / NCIMB 14079 / DFL-11</strain>
    </source>
</reference>
<feature type="region of interest" description="Disordered" evidence="1">
    <location>
        <begin position="298"/>
        <end position="321"/>
    </location>
</feature>
<dbReference type="GO" id="GO:0019068">
    <property type="term" value="P:virion assembly"/>
    <property type="evidence" value="ECO:0007669"/>
    <property type="project" value="InterPro"/>
</dbReference>
<dbReference type="InterPro" id="IPR006429">
    <property type="entry name" value="Phage_lambda_portal"/>
</dbReference>
<name>A0A5E8GT99_ROSAD</name>
<feature type="region of interest" description="Disordered" evidence="1">
    <location>
        <begin position="527"/>
        <end position="563"/>
    </location>
</feature>
<dbReference type="GO" id="GO:0005198">
    <property type="term" value="F:structural molecule activity"/>
    <property type="evidence" value="ECO:0007669"/>
    <property type="project" value="InterPro"/>
</dbReference>
<feature type="compositionally biased region" description="Acidic residues" evidence="1">
    <location>
        <begin position="541"/>
        <end position="551"/>
    </location>
</feature>
<sequence>MTSTISSPRHQGSGYHTPYNDRIRQMSEGEYWAPPLRSTDGDIIGARPYTEARLKQLAQTAPFLAGAIDLICVLAIGSKAPRVQSTPNWRLIPGATEEWAETFSDRVELEWQSYISSDQNYVDSSRKHNFLAFLWQAYRSFLVNGEIAALSKIDKKQQLKNSTAIMLIDPARIKTSPTAQNKQDIRDGIEHDEQTGEVKFYHIANSNPRDSLAQKVEYVRTPPKSSTGRKLVLHHFDPVGCEQSRGISPLSPAINAVKQQMDLSESARRSAALQSGYMLAFKSKLTTEEVQAALGQVFEPDTPTDGGGYVSASSSEDPLGGLHDHVRAVQVRDATYLKGRKTGLQNMVGGPNSPAALQLLPGQEVEFLNADISSDFSPFVDVAIKEVARSMGLNLDAVSGDFSKTSYSGGTLSLALQQASTASMAARVLVPFIREIYALFVETFLMTEEGMDLLPSEVDFWSHRDAILSCTIKMGTPLSMDPVKMAKSLEIMVKNRMISLETASSRIGEDLSASLLQQKREQDTIDALGLRSLESNKNETIDEFPDDESDDAPGNRQQQDQES</sequence>
<dbReference type="Proteomes" id="UP000004703">
    <property type="component" value="Chromosome"/>
</dbReference>
<organism evidence="2 3">
    <name type="scientific">Roseibium alexandrii (strain DSM 17067 / NCIMB 14079 / DFL-11)</name>
    <name type="common">Labrenzia alexandrii</name>
    <dbReference type="NCBI Taxonomy" id="244592"/>
    <lineage>
        <taxon>Bacteria</taxon>
        <taxon>Pseudomonadati</taxon>
        <taxon>Pseudomonadota</taxon>
        <taxon>Alphaproteobacteria</taxon>
        <taxon>Hyphomicrobiales</taxon>
        <taxon>Stappiaceae</taxon>
        <taxon>Roseibium</taxon>
    </lineage>
</organism>
<evidence type="ECO:0000256" key="1">
    <source>
        <dbReference type="SAM" id="MobiDB-lite"/>
    </source>
</evidence>
<reference evidence="2 3" key="1">
    <citation type="submission" date="2008-01" db="EMBL/GenBank/DDBJ databases">
        <authorList>
            <person name="Wagner-Dobler I."/>
            <person name="Ferriera S."/>
            <person name="Johnson J."/>
            <person name="Kravitz S."/>
            <person name="Beeson K."/>
            <person name="Sutton G."/>
            <person name="Rogers Y.-H."/>
            <person name="Friedman R."/>
            <person name="Frazier M."/>
            <person name="Venter J.C."/>
        </authorList>
    </citation>
    <scope>NUCLEOTIDE SEQUENCE [LARGE SCALE GENOMIC DNA]</scope>
    <source>
        <strain evidence="3">DSM 17067 / NCIMB 14079 / DFL-11</strain>
    </source>
</reference>
<feature type="compositionally biased region" description="Polar residues" evidence="1">
    <location>
        <begin position="1"/>
        <end position="10"/>
    </location>
</feature>
<feature type="region of interest" description="Disordered" evidence="1">
    <location>
        <begin position="1"/>
        <end position="20"/>
    </location>
</feature>
<dbReference type="AlphaFoldDB" id="A0A5E8GT99"/>
<dbReference type="EMBL" id="ACCU02000003">
    <property type="protein sequence ID" value="EEE43067.2"/>
    <property type="molecule type" value="Genomic_DNA"/>
</dbReference>